<sequence length="101" mass="11119">MNGEAVFPERDEIRIEAVLHALADPVRLDVVRQLARSGEVACGALDVSVSKSTLTHHLRTLREAGVTVSRQQGTIRLQSLRRKDLDELFPGLLDGVLAARH</sequence>
<dbReference type="InterPro" id="IPR036390">
    <property type="entry name" value="WH_DNA-bd_sf"/>
</dbReference>
<dbReference type="SMART" id="SM00418">
    <property type="entry name" value="HTH_ARSR"/>
    <property type="match status" value="1"/>
</dbReference>
<dbReference type="InterPro" id="IPR036388">
    <property type="entry name" value="WH-like_DNA-bd_sf"/>
</dbReference>
<dbReference type="SUPFAM" id="SSF46785">
    <property type="entry name" value="Winged helix' DNA-binding domain"/>
    <property type="match status" value="1"/>
</dbReference>
<gene>
    <name evidence="5" type="ORF">Atai01_00380</name>
</gene>
<dbReference type="CDD" id="cd00090">
    <property type="entry name" value="HTH_ARSR"/>
    <property type="match status" value="1"/>
</dbReference>
<evidence type="ECO:0000256" key="2">
    <source>
        <dbReference type="ARBA" id="ARBA00023125"/>
    </source>
</evidence>
<dbReference type="InterPro" id="IPR051081">
    <property type="entry name" value="HTH_MetalResp_TranReg"/>
</dbReference>
<dbReference type="AlphaFoldDB" id="A0A9W6QTQ1"/>
<dbReference type="InterPro" id="IPR011991">
    <property type="entry name" value="ArsR-like_HTH"/>
</dbReference>
<proteinExistence type="predicted"/>
<dbReference type="PANTHER" id="PTHR33154">
    <property type="entry name" value="TRANSCRIPTIONAL REGULATOR, ARSR FAMILY"/>
    <property type="match status" value="1"/>
</dbReference>
<organism evidence="5 6">
    <name type="scientific">Amycolatopsis taiwanensis</name>
    <dbReference type="NCBI Taxonomy" id="342230"/>
    <lineage>
        <taxon>Bacteria</taxon>
        <taxon>Bacillati</taxon>
        <taxon>Actinomycetota</taxon>
        <taxon>Actinomycetes</taxon>
        <taxon>Pseudonocardiales</taxon>
        <taxon>Pseudonocardiaceae</taxon>
        <taxon>Amycolatopsis</taxon>
    </lineage>
</organism>
<dbReference type="InterPro" id="IPR001845">
    <property type="entry name" value="HTH_ArsR_DNA-bd_dom"/>
</dbReference>
<accession>A0A9W6QTQ1</accession>
<dbReference type="Proteomes" id="UP001165136">
    <property type="component" value="Unassembled WGS sequence"/>
</dbReference>
<evidence type="ECO:0000259" key="4">
    <source>
        <dbReference type="PROSITE" id="PS50987"/>
    </source>
</evidence>
<dbReference type="Gene3D" id="1.10.10.10">
    <property type="entry name" value="Winged helix-like DNA-binding domain superfamily/Winged helix DNA-binding domain"/>
    <property type="match status" value="1"/>
</dbReference>
<dbReference type="EMBL" id="BSTI01000001">
    <property type="protein sequence ID" value="GLY63419.1"/>
    <property type="molecule type" value="Genomic_DNA"/>
</dbReference>
<feature type="domain" description="HTH arsR-type" evidence="4">
    <location>
        <begin position="7"/>
        <end position="100"/>
    </location>
</feature>
<dbReference type="PRINTS" id="PR00778">
    <property type="entry name" value="HTHARSR"/>
</dbReference>
<dbReference type="GO" id="GO:0003700">
    <property type="term" value="F:DNA-binding transcription factor activity"/>
    <property type="evidence" value="ECO:0007669"/>
    <property type="project" value="InterPro"/>
</dbReference>
<keyword evidence="3" id="KW-0804">Transcription</keyword>
<dbReference type="Pfam" id="PF12840">
    <property type="entry name" value="HTH_20"/>
    <property type="match status" value="1"/>
</dbReference>
<dbReference type="GO" id="GO:0003677">
    <property type="term" value="F:DNA binding"/>
    <property type="evidence" value="ECO:0007669"/>
    <property type="project" value="UniProtKB-KW"/>
</dbReference>
<comment type="caution">
    <text evidence="5">The sequence shown here is derived from an EMBL/GenBank/DDBJ whole genome shotgun (WGS) entry which is preliminary data.</text>
</comment>
<dbReference type="PANTHER" id="PTHR33154:SF12">
    <property type="entry name" value="TRANSCRIPTIONAL REGULATORY PROTEIN"/>
    <property type="match status" value="1"/>
</dbReference>
<dbReference type="PROSITE" id="PS50987">
    <property type="entry name" value="HTH_ARSR_2"/>
    <property type="match status" value="1"/>
</dbReference>
<evidence type="ECO:0000256" key="3">
    <source>
        <dbReference type="ARBA" id="ARBA00023163"/>
    </source>
</evidence>
<keyword evidence="2" id="KW-0238">DNA-binding</keyword>
<evidence type="ECO:0000313" key="6">
    <source>
        <dbReference type="Proteomes" id="UP001165136"/>
    </source>
</evidence>
<keyword evidence="1" id="KW-0805">Transcription regulation</keyword>
<name>A0A9W6QTQ1_9PSEU</name>
<keyword evidence="6" id="KW-1185">Reference proteome</keyword>
<evidence type="ECO:0000256" key="1">
    <source>
        <dbReference type="ARBA" id="ARBA00023015"/>
    </source>
</evidence>
<evidence type="ECO:0000313" key="5">
    <source>
        <dbReference type="EMBL" id="GLY63419.1"/>
    </source>
</evidence>
<reference evidence="5" key="1">
    <citation type="submission" date="2023-03" db="EMBL/GenBank/DDBJ databases">
        <title>Amycolatopsis taiwanensis NBRC 103393.</title>
        <authorList>
            <person name="Ichikawa N."/>
            <person name="Sato H."/>
            <person name="Tonouchi N."/>
        </authorList>
    </citation>
    <scope>NUCLEOTIDE SEQUENCE</scope>
    <source>
        <strain evidence="5">NBRC 103393</strain>
    </source>
</reference>
<protein>
    <submittedName>
        <fullName evidence="5">Transcriptional regulator</fullName>
    </submittedName>
</protein>